<dbReference type="EMBL" id="FQVG01000017">
    <property type="protein sequence ID" value="SHE79983.1"/>
    <property type="molecule type" value="Genomic_DNA"/>
</dbReference>
<comment type="function">
    <text evidence="3">Required for formate dehydrogenase (FDH) activity. Acts as a sulfur carrier protein that transfers sulfur from IscS to the molybdenum cofactor prior to its insertion into FDH.</text>
</comment>
<evidence type="ECO:0000313" key="4">
    <source>
        <dbReference type="EMBL" id="SHE79983.1"/>
    </source>
</evidence>
<dbReference type="GO" id="GO:0005737">
    <property type="term" value="C:cytoplasm"/>
    <property type="evidence" value="ECO:0007669"/>
    <property type="project" value="UniProtKB-SubCell"/>
</dbReference>
<dbReference type="Gene3D" id="3.40.140.10">
    <property type="entry name" value="Cytidine Deaminase, domain 2"/>
    <property type="match status" value="1"/>
</dbReference>
<sequence length="254" mass="28322">MDVISYKKICIFKDGEKIEKEDGIIVEKPINLYINNYYYVTLMCLPQNLKELSVGFIKTDGVIEKFDEIESISVLNEGVYINLADKNREIKRKESALTSGCGRGSVHISLMHSENLKKVESNKKFLSGDILSNVNKFNKESSLFLETGGVHSAALCGNNIIVRMDDIGRHNAVDKVIGYGLEKGIEFYDKYIITSGRISSDMVIKASRINLPLIVSHSAPTSLAVDLAKMCNITLIGFARGNRLNVYTGFERIV</sequence>
<name>A0A1M4WFZ2_9CLOT</name>
<dbReference type="NCBIfam" id="TIGR00129">
    <property type="entry name" value="fdhD_narQ"/>
    <property type="match status" value="1"/>
</dbReference>
<gene>
    <name evidence="3" type="primary">fdhD</name>
    <name evidence="4" type="ORF">SAMN02746091_01137</name>
</gene>
<dbReference type="InterPro" id="IPR016193">
    <property type="entry name" value="Cytidine_deaminase-like"/>
</dbReference>
<feature type="binding site" evidence="3">
    <location>
        <begin position="238"/>
        <end position="243"/>
    </location>
    <ligand>
        <name>Mo-bis(molybdopterin guanine dinucleotide)</name>
        <dbReference type="ChEBI" id="CHEBI:60539"/>
    </ligand>
</feature>
<comment type="similarity">
    <text evidence="3">Belongs to the FdhD family.</text>
</comment>
<evidence type="ECO:0000256" key="2">
    <source>
        <dbReference type="ARBA" id="ARBA00023150"/>
    </source>
</evidence>
<dbReference type="InterPro" id="IPR003786">
    <property type="entry name" value="FdhD"/>
</dbReference>
<dbReference type="Proteomes" id="UP000184423">
    <property type="component" value="Unassembled WGS sequence"/>
</dbReference>
<protein>
    <recommendedName>
        <fullName evidence="3">Sulfur carrier protein FdhD</fullName>
    </recommendedName>
</protein>
<keyword evidence="1 3" id="KW-0963">Cytoplasm</keyword>
<comment type="subcellular location">
    <subcellularLocation>
        <location evidence="3">Cytoplasm</location>
    </subcellularLocation>
</comment>
<organism evidence="4 5">
    <name type="scientific">Caloramator proteoclasticus DSM 10124</name>
    <dbReference type="NCBI Taxonomy" id="1121262"/>
    <lineage>
        <taxon>Bacteria</taxon>
        <taxon>Bacillati</taxon>
        <taxon>Bacillota</taxon>
        <taxon>Clostridia</taxon>
        <taxon>Eubacteriales</taxon>
        <taxon>Clostridiaceae</taxon>
        <taxon>Caloramator</taxon>
    </lineage>
</organism>
<keyword evidence="5" id="KW-1185">Reference proteome</keyword>
<dbReference type="AlphaFoldDB" id="A0A1M4WFZ2"/>
<proteinExistence type="inferred from homology"/>
<dbReference type="Pfam" id="PF02634">
    <property type="entry name" value="FdhD-NarQ"/>
    <property type="match status" value="1"/>
</dbReference>
<reference evidence="5" key="1">
    <citation type="submission" date="2016-11" db="EMBL/GenBank/DDBJ databases">
        <authorList>
            <person name="Varghese N."/>
            <person name="Submissions S."/>
        </authorList>
    </citation>
    <scope>NUCLEOTIDE SEQUENCE [LARGE SCALE GENOMIC DNA]</scope>
    <source>
        <strain evidence="5">DSM 10124</strain>
    </source>
</reference>
<accession>A0A1M4WFZ2</accession>
<dbReference type="GO" id="GO:0097163">
    <property type="term" value="F:sulfur carrier activity"/>
    <property type="evidence" value="ECO:0007669"/>
    <property type="project" value="UniProtKB-UniRule"/>
</dbReference>
<dbReference type="PANTHER" id="PTHR30592:SF1">
    <property type="entry name" value="SULFUR CARRIER PROTEIN FDHD"/>
    <property type="match status" value="1"/>
</dbReference>
<evidence type="ECO:0000313" key="5">
    <source>
        <dbReference type="Proteomes" id="UP000184423"/>
    </source>
</evidence>
<dbReference type="RefSeq" id="WP_027308755.1">
    <property type="nucleotide sequence ID" value="NZ_FQVG01000017.1"/>
</dbReference>
<dbReference type="GO" id="GO:0006777">
    <property type="term" value="P:Mo-molybdopterin cofactor biosynthetic process"/>
    <property type="evidence" value="ECO:0007669"/>
    <property type="project" value="UniProtKB-UniRule"/>
</dbReference>
<dbReference type="GO" id="GO:0016783">
    <property type="term" value="F:sulfurtransferase activity"/>
    <property type="evidence" value="ECO:0007669"/>
    <property type="project" value="InterPro"/>
</dbReference>
<dbReference type="SUPFAM" id="SSF53927">
    <property type="entry name" value="Cytidine deaminase-like"/>
    <property type="match status" value="1"/>
</dbReference>
<feature type="active site" description="Cysteine persulfide intermediate" evidence="3">
    <location>
        <position position="101"/>
    </location>
</feature>
<keyword evidence="2 3" id="KW-0501">Molybdenum cofactor biosynthesis</keyword>
<dbReference type="HAMAP" id="MF_00187">
    <property type="entry name" value="FdhD"/>
    <property type="match status" value="1"/>
</dbReference>
<dbReference type="PANTHER" id="PTHR30592">
    <property type="entry name" value="FORMATE DEHYDROGENASE"/>
    <property type="match status" value="1"/>
</dbReference>
<evidence type="ECO:0000256" key="1">
    <source>
        <dbReference type="ARBA" id="ARBA00022490"/>
    </source>
</evidence>
<evidence type="ECO:0000256" key="3">
    <source>
        <dbReference type="HAMAP-Rule" id="MF_00187"/>
    </source>
</evidence>
<dbReference type="Gene3D" id="3.10.20.10">
    <property type="match status" value="1"/>
</dbReference>
<dbReference type="PIRSF" id="PIRSF015626">
    <property type="entry name" value="FdhD"/>
    <property type="match status" value="1"/>
</dbReference>